<dbReference type="Pfam" id="PF00682">
    <property type="entry name" value="HMGL-like"/>
    <property type="match status" value="1"/>
</dbReference>
<keyword evidence="8" id="KW-1185">Reference proteome</keyword>
<dbReference type="PROSITE" id="PS50991">
    <property type="entry name" value="PYR_CT"/>
    <property type="match status" value="1"/>
</dbReference>
<dbReference type="EMBL" id="JBHUNE010000002">
    <property type="protein sequence ID" value="MFD2757149.1"/>
    <property type="molecule type" value="Genomic_DNA"/>
</dbReference>
<dbReference type="NCBIfam" id="NF004283">
    <property type="entry name" value="PRK05692.1"/>
    <property type="match status" value="1"/>
</dbReference>
<dbReference type="InterPro" id="IPR002034">
    <property type="entry name" value="AIPM/Hcit_synth_CS"/>
</dbReference>
<gene>
    <name evidence="7" type="ORF">ACFSW7_02005</name>
</gene>
<proteinExistence type="inferred from homology"/>
<keyword evidence="4 7" id="KW-0456">Lyase</keyword>
<accession>A0ABW5UW72</accession>
<dbReference type="Gene3D" id="3.20.20.70">
    <property type="entry name" value="Aldolase class I"/>
    <property type="match status" value="1"/>
</dbReference>
<dbReference type="PROSITE" id="PS00815">
    <property type="entry name" value="AIPM_HOMOCIT_SYNTH_1"/>
    <property type="match status" value="1"/>
</dbReference>
<dbReference type="Proteomes" id="UP001597492">
    <property type="component" value="Unassembled WGS sequence"/>
</dbReference>
<name>A0ABW5UW72_9MICO</name>
<dbReference type="RefSeq" id="WP_019619291.1">
    <property type="nucleotide sequence ID" value="NZ_JBHUNE010000002.1"/>
</dbReference>
<dbReference type="GO" id="GO:0016829">
    <property type="term" value="F:lyase activity"/>
    <property type="evidence" value="ECO:0007669"/>
    <property type="project" value="UniProtKB-KW"/>
</dbReference>
<evidence type="ECO:0000313" key="7">
    <source>
        <dbReference type="EMBL" id="MFD2757149.1"/>
    </source>
</evidence>
<dbReference type="PANTHER" id="PTHR42738">
    <property type="entry name" value="HYDROXYMETHYLGLUTARYL-COA LYASE"/>
    <property type="match status" value="1"/>
</dbReference>
<evidence type="ECO:0000313" key="8">
    <source>
        <dbReference type="Proteomes" id="UP001597492"/>
    </source>
</evidence>
<dbReference type="CDD" id="cd07938">
    <property type="entry name" value="DRE_TIM_HMGL"/>
    <property type="match status" value="1"/>
</dbReference>
<sequence>MSHVEVTDVYLRDGLQDEAVVVPTATKLEIARALIAAGVPRIEVTSFVHPRRVPQLADADDLVAQLPERGATYAALVLNDRGVDRAVAAGRTQVELVVSASEAHSAANAGRSIADALSGLAGSVRRHPEAEFVAGVSTAFECPFEGAITPDRLERIVGALLEMGVTTIGLADTLGTASTAQVLASVDAVREAHPGAALSLHLHNANGQALDTVIAAAREGIDRFDGALAGYGGCPFAPGAHGNLATESIVAALHANGFTTGIGEARLADAASAARRAVAEGTPIPAPASA</sequence>
<evidence type="ECO:0000256" key="4">
    <source>
        <dbReference type="ARBA" id="ARBA00023239"/>
    </source>
</evidence>
<keyword evidence="2 5" id="KW-0808">Transferase</keyword>
<evidence type="ECO:0000256" key="2">
    <source>
        <dbReference type="ARBA" id="ARBA00022679"/>
    </source>
</evidence>
<comment type="similarity">
    <text evidence="5">Belongs to the alpha-IPM synthase/homocitrate synthase family.</text>
</comment>
<dbReference type="InterPro" id="IPR013785">
    <property type="entry name" value="Aldolase_TIM"/>
</dbReference>
<evidence type="ECO:0000256" key="1">
    <source>
        <dbReference type="ARBA" id="ARBA00009405"/>
    </source>
</evidence>
<dbReference type="PANTHER" id="PTHR42738:SF7">
    <property type="entry name" value="HYDROXYMETHYLGLUTARYL-COA LYASE"/>
    <property type="match status" value="1"/>
</dbReference>
<feature type="domain" description="Pyruvate carboxyltransferase" evidence="6">
    <location>
        <begin position="4"/>
        <end position="268"/>
    </location>
</feature>
<dbReference type="InterPro" id="IPR043594">
    <property type="entry name" value="HMGL"/>
</dbReference>
<dbReference type="SUPFAM" id="SSF51569">
    <property type="entry name" value="Aldolase"/>
    <property type="match status" value="1"/>
</dbReference>
<comment type="similarity">
    <text evidence="1">Belongs to the HMG-CoA lyase family.</text>
</comment>
<keyword evidence="3" id="KW-0479">Metal-binding</keyword>
<comment type="caution">
    <text evidence="7">The sequence shown here is derived from an EMBL/GenBank/DDBJ whole genome shotgun (WGS) entry which is preliminary data.</text>
</comment>
<organism evidence="7 8">
    <name type="scientific">Gulosibacter faecalis</name>
    <dbReference type="NCBI Taxonomy" id="272240"/>
    <lineage>
        <taxon>Bacteria</taxon>
        <taxon>Bacillati</taxon>
        <taxon>Actinomycetota</taxon>
        <taxon>Actinomycetes</taxon>
        <taxon>Micrococcales</taxon>
        <taxon>Microbacteriaceae</taxon>
        <taxon>Gulosibacter</taxon>
    </lineage>
</organism>
<evidence type="ECO:0000256" key="3">
    <source>
        <dbReference type="ARBA" id="ARBA00022723"/>
    </source>
</evidence>
<protein>
    <submittedName>
        <fullName evidence="7">Hydroxymethylglutaryl-CoA lyase</fullName>
    </submittedName>
</protein>
<evidence type="ECO:0000259" key="6">
    <source>
        <dbReference type="PROSITE" id="PS50991"/>
    </source>
</evidence>
<dbReference type="InterPro" id="IPR000891">
    <property type="entry name" value="PYR_CT"/>
</dbReference>
<evidence type="ECO:0000256" key="5">
    <source>
        <dbReference type="RuleBase" id="RU003523"/>
    </source>
</evidence>
<reference evidence="8" key="1">
    <citation type="journal article" date="2019" name="Int. J. Syst. Evol. Microbiol.">
        <title>The Global Catalogue of Microorganisms (GCM) 10K type strain sequencing project: providing services to taxonomists for standard genome sequencing and annotation.</title>
        <authorList>
            <consortium name="The Broad Institute Genomics Platform"/>
            <consortium name="The Broad Institute Genome Sequencing Center for Infectious Disease"/>
            <person name="Wu L."/>
            <person name="Ma J."/>
        </authorList>
    </citation>
    <scope>NUCLEOTIDE SEQUENCE [LARGE SCALE GENOMIC DNA]</scope>
    <source>
        <strain evidence="8">TISTR 1514</strain>
    </source>
</reference>